<dbReference type="InterPro" id="IPR048647">
    <property type="entry name" value="RlmA_N"/>
</dbReference>
<evidence type="ECO:0000313" key="4">
    <source>
        <dbReference type="EMBL" id="MBP2477776.1"/>
    </source>
</evidence>
<name>A0ABS5AMI8_9PSEU</name>
<feature type="domain" description="23S rRNA (guanine(745)-N(1))-methyltransferase N-terminal" evidence="3">
    <location>
        <begin position="10"/>
        <end position="44"/>
    </location>
</feature>
<sequence length="301" mass="31018">MLPDVVDLLACPHCRDPLTLTGRTLRCPLGHSFDLAKQGYVSLLAGDPGTGDTAAMVAARAEFLAGGHYAPVVEELVRAVGAVTGPVLDLGAGTGHYLAQVLDRAATGPGLALDLSKFALRRAARAHPRAGAVVCDAWRPLPVRDGVAEVVLNVFAPRNAPEIARVLAPGGRLVVVTPEPGHLAELVEALGLLRVDESKAQRIEGQLGGLFTRAGDAVREFTLALSHAEVGTLVGMGPNAWHTDPAGLAARIGALPEPVRVSASVRVAAYRLTGSGQAAVQSSSDPSADHPGPGHPAPNRP</sequence>
<dbReference type="GO" id="GO:0052911">
    <property type="term" value="F:23S rRNA (guanine(745)-N(1))-methyltransferase activity"/>
    <property type="evidence" value="ECO:0007669"/>
    <property type="project" value="UniProtKB-EC"/>
</dbReference>
<proteinExistence type="predicted"/>
<protein>
    <submittedName>
        <fullName evidence="4">23S rRNA (Guanine745-N1)-methyltransferase</fullName>
        <ecNumber evidence="4">2.1.1.187</ecNumber>
    </submittedName>
</protein>
<keyword evidence="4" id="KW-0808">Transferase</keyword>
<dbReference type="EC" id="2.1.1.187" evidence="4"/>
<organism evidence="4 5">
    <name type="scientific">Crossiella equi</name>
    <dbReference type="NCBI Taxonomy" id="130796"/>
    <lineage>
        <taxon>Bacteria</taxon>
        <taxon>Bacillati</taxon>
        <taxon>Actinomycetota</taxon>
        <taxon>Actinomycetes</taxon>
        <taxon>Pseudonocardiales</taxon>
        <taxon>Pseudonocardiaceae</taxon>
        <taxon>Crossiella</taxon>
    </lineage>
</organism>
<feature type="compositionally biased region" description="Polar residues" evidence="1">
    <location>
        <begin position="276"/>
        <end position="286"/>
    </location>
</feature>
<dbReference type="SUPFAM" id="SSF53335">
    <property type="entry name" value="S-adenosyl-L-methionine-dependent methyltransferases"/>
    <property type="match status" value="1"/>
</dbReference>
<evidence type="ECO:0000259" key="2">
    <source>
        <dbReference type="Pfam" id="PF13649"/>
    </source>
</evidence>
<feature type="domain" description="Methyltransferase" evidence="2">
    <location>
        <begin position="87"/>
        <end position="171"/>
    </location>
</feature>
<dbReference type="PIRSF" id="PIRSF018249">
    <property type="entry name" value="MyrA_prd"/>
    <property type="match status" value="1"/>
</dbReference>
<feature type="region of interest" description="Disordered" evidence="1">
    <location>
        <begin position="276"/>
        <end position="301"/>
    </location>
</feature>
<dbReference type="Proteomes" id="UP001519363">
    <property type="component" value="Unassembled WGS sequence"/>
</dbReference>
<keyword evidence="5" id="KW-1185">Reference proteome</keyword>
<accession>A0ABS5AMI8</accession>
<evidence type="ECO:0000256" key="1">
    <source>
        <dbReference type="SAM" id="MobiDB-lite"/>
    </source>
</evidence>
<dbReference type="EMBL" id="JAGIOO010000001">
    <property type="protein sequence ID" value="MBP2477776.1"/>
    <property type="molecule type" value="Genomic_DNA"/>
</dbReference>
<dbReference type="Gene3D" id="3.40.50.150">
    <property type="entry name" value="Vaccinia Virus protein VP39"/>
    <property type="match status" value="1"/>
</dbReference>
<gene>
    <name evidence="4" type="ORF">JOF53_006648</name>
</gene>
<reference evidence="4 5" key="1">
    <citation type="submission" date="2021-03" db="EMBL/GenBank/DDBJ databases">
        <title>Sequencing the genomes of 1000 actinobacteria strains.</title>
        <authorList>
            <person name="Klenk H.-P."/>
        </authorList>
    </citation>
    <scope>NUCLEOTIDE SEQUENCE [LARGE SCALE GENOMIC DNA]</scope>
    <source>
        <strain evidence="4 5">DSM 44580</strain>
    </source>
</reference>
<keyword evidence="4" id="KW-0489">Methyltransferase</keyword>
<dbReference type="CDD" id="cd02440">
    <property type="entry name" value="AdoMet_MTases"/>
    <property type="match status" value="1"/>
</dbReference>
<dbReference type="InterPro" id="IPR029063">
    <property type="entry name" value="SAM-dependent_MTases_sf"/>
</dbReference>
<evidence type="ECO:0000313" key="5">
    <source>
        <dbReference type="Proteomes" id="UP001519363"/>
    </source>
</evidence>
<dbReference type="InterPro" id="IPR041698">
    <property type="entry name" value="Methyltransf_25"/>
</dbReference>
<evidence type="ECO:0000259" key="3">
    <source>
        <dbReference type="Pfam" id="PF21302"/>
    </source>
</evidence>
<dbReference type="InterPro" id="IPR016718">
    <property type="entry name" value="rRNA_m1G-MeTrfase_A_prd"/>
</dbReference>
<dbReference type="Pfam" id="PF21302">
    <property type="entry name" value="Zn_ribbon_RlmA"/>
    <property type="match status" value="1"/>
</dbReference>
<dbReference type="Pfam" id="PF13649">
    <property type="entry name" value="Methyltransf_25"/>
    <property type="match status" value="1"/>
</dbReference>
<comment type="caution">
    <text evidence="4">The sequence shown here is derived from an EMBL/GenBank/DDBJ whole genome shotgun (WGS) entry which is preliminary data.</text>
</comment>